<feature type="non-terminal residue" evidence="3">
    <location>
        <position position="1"/>
    </location>
</feature>
<evidence type="ECO:0000313" key="3">
    <source>
        <dbReference type="EMBL" id="KAH9305908.1"/>
    </source>
</evidence>
<accession>A0AA38FM63</accession>
<keyword evidence="1" id="KW-0547">Nucleotide-binding</keyword>
<dbReference type="PANTHER" id="PTHR43204">
    <property type="entry name" value="ABC TRANSPORTER I FAMILY MEMBER 6, CHLOROPLASTIC"/>
    <property type="match status" value="1"/>
</dbReference>
<feature type="non-terminal residue" evidence="3">
    <location>
        <position position="120"/>
    </location>
</feature>
<dbReference type="InterPro" id="IPR027417">
    <property type="entry name" value="P-loop_NTPase"/>
</dbReference>
<evidence type="ECO:0000313" key="4">
    <source>
        <dbReference type="Proteomes" id="UP000824469"/>
    </source>
</evidence>
<dbReference type="AlphaFoldDB" id="A0AA38FM63"/>
<evidence type="ECO:0000256" key="1">
    <source>
        <dbReference type="ARBA" id="ARBA00022741"/>
    </source>
</evidence>
<evidence type="ECO:0008006" key="5">
    <source>
        <dbReference type="Google" id="ProtNLM"/>
    </source>
</evidence>
<name>A0AA38FM63_TAXCH</name>
<keyword evidence="4" id="KW-1185">Reference proteome</keyword>
<dbReference type="Gene3D" id="3.40.50.300">
    <property type="entry name" value="P-loop containing nucleotide triphosphate hydrolases"/>
    <property type="match status" value="1"/>
</dbReference>
<dbReference type="InterPro" id="IPR010230">
    <property type="entry name" value="FeS-cluster_ATPase_SufC"/>
</dbReference>
<reference evidence="3 4" key="1">
    <citation type="journal article" date="2021" name="Nat. Plants">
        <title>The Taxus genome provides insights into paclitaxel biosynthesis.</title>
        <authorList>
            <person name="Xiong X."/>
            <person name="Gou J."/>
            <person name="Liao Q."/>
            <person name="Li Y."/>
            <person name="Zhou Q."/>
            <person name="Bi G."/>
            <person name="Li C."/>
            <person name="Du R."/>
            <person name="Wang X."/>
            <person name="Sun T."/>
            <person name="Guo L."/>
            <person name="Liang H."/>
            <person name="Lu P."/>
            <person name="Wu Y."/>
            <person name="Zhang Z."/>
            <person name="Ro D.K."/>
            <person name="Shang Y."/>
            <person name="Huang S."/>
            <person name="Yan J."/>
        </authorList>
    </citation>
    <scope>NUCLEOTIDE SEQUENCE [LARGE SCALE GENOMIC DNA]</scope>
    <source>
        <strain evidence="3">Ta-2019</strain>
    </source>
</reference>
<dbReference type="EMBL" id="JAHRHJ020000008">
    <property type="protein sequence ID" value="KAH9305908.1"/>
    <property type="molecule type" value="Genomic_DNA"/>
</dbReference>
<proteinExistence type="predicted"/>
<dbReference type="Proteomes" id="UP000824469">
    <property type="component" value="Unassembled WGS sequence"/>
</dbReference>
<dbReference type="SUPFAM" id="SSF52540">
    <property type="entry name" value="P-loop containing nucleoside triphosphate hydrolases"/>
    <property type="match status" value="1"/>
</dbReference>
<dbReference type="OMA" id="IWIRTVI"/>
<sequence>SMDFYPPKLAILNMDPKFLNRNVNEGFSGGEKKRNEILQFAVLEADLAILDEIDSGLDVDALQDVAKAVNGLLTPKNAVLMITHYQRLLDFIKPIYVHIIENGRIIKTGNALLAKQLEEG</sequence>
<gene>
    <name evidence="3" type="ORF">KI387_010312</name>
</gene>
<dbReference type="GO" id="GO:0005524">
    <property type="term" value="F:ATP binding"/>
    <property type="evidence" value="ECO:0007669"/>
    <property type="project" value="UniProtKB-KW"/>
</dbReference>
<protein>
    <recommendedName>
        <fullName evidence="5">ATP-dependent transporter ycf16</fullName>
    </recommendedName>
</protein>
<dbReference type="PANTHER" id="PTHR43204:SF1">
    <property type="entry name" value="ABC TRANSPORTER I FAMILY MEMBER 6, CHLOROPLASTIC"/>
    <property type="match status" value="1"/>
</dbReference>
<comment type="caution">
    <text evidence="3">The sequence shown here is derived from an EMBL/GenBank/DDBJ whole genome shotgun (WGS) entry which is preliminary data.</text>
</comment>
<keyword evidence="2" id="KW-0067">ATP-binding</keyword>
<evidence type="ECO:0000256" key="2">
    <source>
        <dbReference type="ARBA" id="ARBA00022840"/>
    </source>
</evidence>
<organism evidence="3 4">
    <name type="scientific">Taxus chinensis</name>
    <name type="common">Chinese yew</name>
    <name type="synonym">Taxus wallichiana var. chinensis</name>
    <dbReference type="NCBI Taxonomy" id="29808"/>
    <lineage>
        <taxon>Eukaryota</taxon>
        <taxon>Viridiplantae</taxon>
        <taxon>Streptophyta</taxon>
        <taxon>Embryophyta</taxon>
        <taxon>Tracheophyta</taxon>
        <taxon>Spermatophyta</taxon>
        <taxon>Pinopsida</taxon>
        <taxon>Pinidae</taxon>
        <taxon>Conifers II</taxon>
        <taxon>Cupressales</taxon>
        <taxon>Taxaceae</taxon>
        <taxon>Taxus</taxon>
    </lineage>
</organism>